<gene>
    <name evidence="1" type="ORF">BKA16_003693</name>
</gene>
<dbReference type="Proteomes" id="UP000551501">
    <property type="component" value="Unassembled WGS sequence"/>
</dbReference>
<dbReference type="AlphaFoldDB" id="A0A840EZV1"/>
<dbReference type="Pfam" id="PF10604">
    <property type="entry name" value="Polyketide_cyc2"/>
    <property type="match status" value="1"/>
</dbReference>
<dbReference type="InterPro" id="IPR023393">
    <property type="entry name" value="START-like_dom_sf"/>
</dbReference>
<organism evidence="1 2">
    <name type="scientific">Gordonia humi</name>
    <dbReference type="NCBI Taxonomy" id="686429"/>
    <lineage>
        <taxon>Bacteria</taxon>
        <taxon>Bacillati</taxon>
        <taxon>Actinomycetota</taxon>
        <taxon>Actinomycetes</taxon>
        <taxon>Mycobacteriales</taxon>
        <taxon>Gordoniaceae</taxon>
        <taxon>Gordonia</taxon>
    </lineage>
</organism>
<protein>
    <submittedName>
        <fullName evidence="1">Putative membrane protein</fullName>
    </submittedName>
</protein>
<evidence type="ECO:0000313" key="2">
    <source>
        <dbReference type="Proteomes" id="UP000551501"/>
    </source>
</evidence>
<accession>A0A840EZV1</accession>
<name>A0A840EZV1_9ACTN</name>
<dbReference type="Gene3D" id="3.30.530.20">
    <property type="match status" value="1"/>
</dbReference>
<dbReference type="InterPro" id="IPR019587">
    <property type="entry name" value="Polyketide_cyclase/dehydratase"/>
</dbReference>
<evidence type="ECO:0000313" key="1">
    <source>
        <dbReference type="EMBL" id="MBB4137141.1"/>
    </source>
</evidence>
<sequence>MAEIRHTATMRGSREVAFAYVNDYRNVPEYMFGVSDFRPITEVTSGVGSQFVTTLKVGPKTLESTVECTEWVENEVIKLTSVKGFGASTEWYFADGDEPGTVVADVVFDYTLPGGIAGRVLGGLMEPFVAQAVKHTDSVISKHLATQND</sequence>
<proteinExistence type="predicted"/>
<dbReference type="SUPFAM" id="SSF55961">
    <property type="entry name" value="Bet v1-like"/>
    <property type="match status" value="1"/>
</dbReference>
<dbReference type="RefSeq" id="WP_183372035.1">
    <property type="nucleotide sequence ID" value="NZ_BAABHL010000126.1"/>
</dbReference>
<comment type="caution">
    <text evidence="1">The sequence shown here is derived from an EMBL/GenBank/DDBJ whole genome shotgun (WGS) entry which is preliminary data.</text>
</comment>
<keyword evidence="2" id="KW-1185">Reference proteome</keyword>
<reference evidence="1 2" key="1">
    <citation type="submission" date="2020-08" db="EMBL/GenBank/DDBJ databases">
        <title>Sequencing the genomes of 1000 actinobacteria strains.</title>
        <authorList>
            <person name="Klenk H.-P."/>
        </authorList>
    </citation>
    <scope>NUCLEOTIDE SEQUENCE [LARGE SCALE GENOMIC DNA]</scope>
    <source>
        <strain evidence="1 2">DSM 45298</strain>
    </source>
</reference>
<dbReference type="EMBL" id="JACIFP010000001">
    <property type="protein sequence ID" value="MBB4137141.1"/>
    <property type="molecule type" value="Genomic_DNA"/>
</dbReference>